<evidence type="ECO:0000313" key="4">
    <source>
        <dbReference type="Proteomes" id="UP000767446"/>
    </source>
</evidence>
<comment type="caution">
    <text evidence="3">The sequence shown here is derived from an EMBL/GenBank/DDBJ whole genome shotgun (WGS) entry which is preliminary data.</text>
</comment>
<dbReference type="PROSITE" id="PS50006">
    <property type="entry name" value="FHA_DOMAIN"/>
    <property type="match status" value="1"/>
</dbReference>
<dbReference type="InterPro" id="IPR008984">
    <property type="entry name" value="SMAD_FHA_dom_sf"/>
</dbReference>
<dbReference type="Gene3D" id="2.60.200.20">
    <property type="match status" value="1"/>
</dbReference>
<proteinExistence type="predicted"/>
<organism evidence="3 4">
    <name type="scientific">Gomphosphaeria aponina SAG 52.96 = DSM 107014</name>
    <dbReference type="NCBI Taxonomy" id="1521640"/>
    <lineage>
        <taxon>Bacteria</taxon>
        <taxon>Bacillati</taxon>
        <taxon>Cyanobacteriota</taxon>
        <taxon>Cyanophyceae</taxon>
        <taxon>Oscillatoriophycideae</taxon>
        <taxon>Chroococcales</taxon>
        <taxon>Gomphosphaeriaceae</taxon>
        <taxon>Gomphosphaeria</taxon>
    </lineage>
</organism>
<feature type="compositionally biased region" description="Basic and acidic residues" evidence="1">
    <location>
        <begin position="125"/>
        <end position="135"/>
    </location>
</feature>
<reference evidence="3" key="1">
    <citation type="submission" date="2021-02" db="EMBL/GenBank/DDBJ databases">
        <title>Metagenome analyses of Stigonema ocellatum DSM 106950, Chlorogloea purpurea SAG 13.99 and Gomphosphaeria aponina DSM 107014.</title>
        <authorList>
            <person name="Marter P."/>
            <person name="Huang S."/>
        </authorList>
    </citation>
    <scope>NUCLEOTIDE SEQUENCE</scope>
    <source>
        <strain evidence="3">JP213</strain>
    </source>
</reference>
<feature type="region of interest" description="Disordered" evidence="1">
    <location>
        <begin position="99"/>
        <end position="135"/>
    </location>
</feature>
<feature type="compositionally biased region" description="Basic and acidic residues" evidence="1">
    <location>
        <begin position="103"/>
        <end position="117"/>
    </location>
</feature>
<evidence type="ECO:0000259" key="2">
    <source>
        <dbReference type="PROSITE" id="PS50006"/>
    </source>
</evidence>
<dbReference type="InterPro" id="IPR000253">
    <property type="entry name" value="FHA_dom"/>
</dbReference>
<dbReference type="EMBL" id="JADQBC010000003">
    <property type="protein sequence ID" value="MBR8826437.1"/>
    <property type="molecule type" value="Genomic_DNA"/>
</dbReference>
<dbReference type="AlphaFoldDB" id="A0A941JS80"/>
<dbReference type="Pfam" id="PF00498">
    <property type="entry name" value="FHA"/>
    <property type="match status" value="1"/>
</dbReference>
<gene>
    <name evidence="3" type="ORF">DSM107014_00790</name>
</gene>
<dbReference type="SUPFAM" id="SSF49879">
    <property type="entry name" value="SMAD/FHA domain"/>
    <property type="match status" value="1"/>
</dbReference>
<sequence length="135" mass="15280">MITLTLLHPIKDVPVQKWTFEPDTTIRIGRSTKNDVILYSAVVSRHHLEIRPTDSHWELVNLGTNGTYEIKTGKRINQTIVVDGMIICLAKSGPKIQISLDSEETRQRHGTTEKDDQSTLTQEQVSKDTKDTLIT</sequence>
<dbReference type="Proteomes" id="UP000767446">
    <property type="component" value="Unassembled WGS sequence"/>
</dbReference>
<name>A0A941JS80_9CHRO</name>
<evidence type="ECO:0000313" key="3">
    <source>
        <dbReference type="EMBL" id="MBR8826437.1"/>
    </source>
</evidence>
<protein>
    <submittedName>
        <fullName evidence="3">FHA domain-containing protein</fullName>
    </submittedName>
</protein>
<feature type="domain" description="FHA" evidence="2">
    <location>
        <begin position="26"/>
        <end position="68"/>
    </location>
</feature>
<evidence type="ECO:0000256" key="1">
    <source>
        <dbReference type="SAM" id="MobiDB-lite"/>
    </source>
</evidence>
<dbReference type="SMART" id="SM00240">
    <property type="entry name" value="FHA"/>
    <property type="match status" value="1"/>
</dbReference>
<accession>A0A941JS80</accession>